<evidence type="ECO:0000313" key="2">
    <source>
        <dbReference type="EMBL" id="KAK6477402.1"/>
    </source>
</evidence>
<comment type="caution">
    <text evidence="2">The sequence shown here is derived from an EMBL/GenBank/DDBJ whole genome shotgun (WGS) entry which is preliminary data.</text>
</comment>
<name>A0ABR0YXU8_HUSHU</name>
<sequence>MAEIENIFEGVEEAIDGAEDDIEDLSEETQEEIKAEVAEARAEVEEFSKVSETLKTLLQYITTSIPKIVGFVVKNLAIGAILWGVNVILNKSLPHKHQSKDLQRKRAVIKALTAVIKNETGISEKLLKWMTDHKDDMIQLEEFEVPMESILQKYIGPVSDAVDQAFKVANSLTKKIDGKTQINIPTGEDIQEFLAAADAFLQAFSNLIQFVSTHVQQIKELKTFPLTQADIDSLKTQLDDAKALPLW</sequence>
<keyword evidence="3" id="KW-1185">Reference proteome</keyword>
<keyword evidence="1" id="KW-0175">Coiled coil</keyword>
<reference evidence="2 3" key="1">
    <citation type="submission" date="2021-05" db="EMBL/GenBank/DDBJ databases">
        <authorList>
            <person name="Zahm M."/>
            <person name="Klopp C."/>
            <person name="Cabau C."/>
            <person name="Kuhl H."/>
            <person name="Suciu R."/>
            <person name="Ciorpac M."/>
            <person name="Holostenco D."/>
            <person name="Gessner J."/>
            <person name="Wuertz S."/>
            <person name="Hohne C."/>
            <person name="Stock M."/>
            <person name="Gislard M."/>
            <person name="Lluch J."/>
            <person name="Milhes M."/>
            <person name="Lampietro C."/>
            <person name="Lopez Roques C."/>
            <person name="Donnadieu C."/>
            <person name="Du K."/>
            <person name="Schartl M."/>
            <person name="Guiguen Y."/>
        </authorList>
    </citation>
    <scope>NUCLEOTIDE SEQUENCE [LARGE SCALE GENOMIC DNA]</scope>
    <source>
        <strain evidence="2">Hh-F2</strain>
        <tissue evidence="2">Blood</tissue>
    </source>
</reference>
<dbReference type="Proteomes" id="UP001369086">
    <property type="component" value="Unassembled WGS sequence"/>
</dbReference>
<dbReference type="EMBL" id="JAHFZB010000021">
    <property type="protein sequence ID" value="KAK6477402.1"/>
    <property type="molecule type" value="Genomic_DNA"/>
</dbReference>
<gene>
    <name evidence="2" type="ORF">HHUSO_G22341</name>
</gene>
<organism evidence="2 3">
    <name type="scientific">Huso huso</name>
    <name type="common">Beluga</name>
    <name type="synonym">Acipenser huso</name>
    <dbReference type="NCBI Taxonomy" id="61971"/>
    <lineage>
        <taxon>Eukaryota</taxon>
        <taxon>Metazoa</taxon>
        <taxon>Chordata</taxon>
        <taxon>Craniata</taxon>
        <taxon>Vertebrata</taxon>
        <taxon>Euteleostomi</taxon>
        <taxon>Actinopterygii</taxon>
        <taxon>Chondrostei</taxon>
        <taxon>Acipenseriformes</taxon>
        <taxon>Acipenseridae</taxon>
        <taxon>Huso</taxon>
    </lineage>
</organism>
<protein>
    <submittedName>
        <fullName evidence="2">Uncharacterized protein</fullName>
    </submittedName>
</protein>
<evidence type="ECO:0000313" key="3">
    <source>
        <dbReference type="Proteomes" id="UP001369086"/>
    </source>
</evidence>
<proteinExistence type="predicted"/>
<feature type="coiled-coil region" evidence="1">
    <location>
        <begin position="1"/>
        <end position="50"/>
    </location>
</feature>
<accession>A0ABR0YXU8</accession>
<evidence type="ECO:0000256" key="1">
    <source>
        <dbReference type="SAM" id="Coils"/>
    </source>
</evidence>